<name>A0A841R972_9SPIO</name>
<reference evidence="1 2" key="1">
    <citation type="submission" date="2020-08" db="EMBL/GenBank/DDBJ databases">
        <title>Genomic Encyclopedia of Type Strains, Phase IV (KMG-IV): sequencing the most valuable type-strain genomes for metagenomic binning, comparative biology and taxonomic classification.</title>
        <authorList>
            <person name="Goeker M."/>
        </authorList>
    </citation>
    <scope>NUCLEOTIDE SEQUENCE [LARGE SCALE GENOMIC DNA]</scope>
    <source>
        <strain evidence="1 2">DSM 2461</strain>
    </source>
</reference>
<keyword evidence="2" id="KW-1185">Reference proteome</keyword>
<comment type="caution">
    <text evidence="1">The sequence shown here is derived from an EMBL/GenBank/DDBJ whole genome shotgun (WGS) entry which is preliminary data.</text>
</comment>
<protein>
    <submittedName>
        <fullName evidence="1">DNA-binding LacI/PurR family transcriptional regulator</fullName>
    </submittedName>
</protein>
<gene>
    <name evidence="1" type="ORF">HNR50_001569</name>
</gene>
<evidence type="ECO:0000313" key="1">
    <source>
        <dbReference type="EMBL" id="MBB6479911.1"/>
    </source>
</evidence>
<sequence length="44" mass="4954">MTGKYTVGVIMIEIEGPYHELVCKGLESRASELEFNLLFYTGTL</sequence>
<keyword evidence="1" id="KW-0238">DNA-binding</keyword>
<proteinExistence type="predicted"/>
<accession>A0A841R972</accession>
<dbReference type="AlphaFoldDB" id="A0A841R972"/>
<dbReference type="EMBL" id="JACHGJ010000002">
    <property type="protein sequence ID" value="MBB6479911.1"/>
    <property type="molecule type" value="Genomic_DNA"/>
</dbReference>
<organism evidence="1 2">
    <name type="scientific">Spirochaeta isovalerica</name>
    <dbReference type="NCBI Taxonomy" id="150"/>
    <lineage>
        <taxon>Bacteria</taxon>
        <taxon>Pseudomonadati</taxon>
        <taxon>Spirochaetota</taxon>
        <taxon>Spirochaetia</taxon>
        <taxon>Spirochaetales</taxon>
        <taxon>Spirochaetaceae</taxon>
        <taxon>Spirochaeta</taxon>
    </lineage>
</organism>
<dbReference type="RefSeq" id="WP_281389043.1">
    <property type="nucleotide sequence ID" value="NZ_JACHGJ010000002.1"/>
</dbReference>
<dbReference type="GO" id="GO:0003677">
    <property type="term" value="F:DNA binding"/>
    <property type="evidence" value="ECO:0007669"/>
    <property type="project" value="UniProtKB-KW"/>
</dbReference>
<evidence type="ECO:0000313" key="2">
    <source>
        <dbReference type="Proteomes" id="UP000587760"/>
    </source>
</evidence>
<dbReference type="Proteomes" id="UP000587760">
    <property type="component" value="Unassembled WGS sequence"/>
</dbReference>